<proteinExistence type="predicted"/>
<dbReference type="Proteomes" id="UP000070544">
    <property type="component" value="Unassembled WGS sequence"/>
</dbReference>
<reference evidence="4 5" key="1">
    <citation type="journal article" date="2015" name="Genome Biol. Evol.">
        <title>Phylogenomic analyses indicate that early fungi evolved digesting cell walls of algal ancestors of land plants.</title>
        <authorList>
            <person name="Chang Y."/>
            <person name="Wang S."/>
            <person name="Sekimoto S."/>
            <person name="Aerts A.L."/>
            <person name="Choi C."/>
            <person name="Clum A."/>
            <person name="LaButti K.M."/>
            <person name="Lindquist E.A."/>
            <person name="Yee Ngan C."/>
            <person name="Ohm R.A."/>
            <person name="Salamov A.A."/>
            <person name="Grigoriev I.V."/>
            <person name="Spatafora J.W."/>
            <person name="Berbee M.L."/>
        </authorList>
    </citation>
    <scope>NUCLEOTIDE SEQUENCE [LARGE SCALE GENOMIC DNA]</scope>
    <source>
        <strain evidence="4 5">JEL478</strain>
    </source>
</reference>
<dbReference type="OMA" id="YEREQPS"/>
<dbReference type="AlphaFoldDB" id="A0A139A078"/>
<name>A0A139A078_GONPJ</name>
<evidence type="ECO:0000259" key="3">
    <source>
        <dbReference type="Pfam" id="PF23544"/>
    </source>
</evidence>
<dbReference type="STRING" id="1344416.A0A139A078"/>
<keyword evidence="5" id="KW-1185">Reference proteome</keyword>
<dbReference type="Pfam" id="PF23544">
    <property type="entry name" value="AtuA_ferredoxin"/>
    <property type="match status" value="1"/>
</dbReference>
<evidence type="ECO:0000313" key="4">
    <source>
        <dbReference type="EMBL" id="KXS10187.1"/>
    </source>
</evidence>
<dbReference type="OrthoDB" id="10265871at2759"/>
<feature type="domain" description="AtuA-like ferredoxin-fold" evidence="3">
    <location>
        <begin position="506"/>
        <end position="601"/>
    </location>
</feature>
<dbReference type="PANTHER" id="PTHR47585">
    <property type="match status" value="1"/>
</dbReference>
<evidence type="ECO:0000256" key="1">
    <source>
        <dbReference type="SAM" id="MobiDB-lite"/>
    </source>
</evidence>
<feature type="region of interest" description="Disordered" evidence="1">
    <location>
        <begin position="474"/>
        <end position="494"/>
    </location>
</feature>
<evidence type="ECO:0000313" key="5">
    <source>
        <dbReference type="Proteomes" id="UP000070544"/>
    </source>
</evidence>
<dbReference type="Pfam" id="PF07287">
    <property type="entry name" value="AtuA"/>
    <property type="match status" value="1"/>
</dbReference>
<feature type="domain" description="Acyclic terpene utilisation N-terminal" evidence="2">
    <location>
        <begin position="10"/>
        <end position="461"/>
    </location>
</feature>
<dbReference type="InterPro" id="IPR010839">
    <property type="entry name" value="AtuA_N"/>
</dbReference>
<dbReference type="PANTHER" id="PTHR47585:SF1">
    <property type="entry name" value="DUF1446 DOMAIN-CONTAINING PROTEIN"/>
    <property type="match status" value="1"/>
</dbReference>
<sequence length="612" mass="66340">MSSRYAKHPVRIAAFSGCLGDRFTGLAEAVREEPVDVLIGDYLAELTFAMLTANFVDIFGSKASERLSSYFCEPFLQQITPELEVISRKGIKVITNAGAFNPRGLAIAVKKEIDTRNLPLKVAYIDGDNLMPVFHDLAGKGIPNMDTGKNLDSETAGAIITANAYLGGWGITQALRQGADIVIAGRVADASLVTGPAAWWFDWASNDWSRLAGAFAAGHVIECGPQCVGGNFSGFALGGKRDARLTVTLGFPIAEIAEDGSSVITKRSTDGGMVTADSVTAQMMYETQGPLFLHPDVTLHVDKIRIKEEGPDRVRVFGAVGSPPSTTTKVTAFYPTGYVGVTFMYVAGLDIGEKVQWLKEQLEHLWREAGATLDDTLLITPLGVPAHNPKSEAECTITVRIAGSARSKDVLKYFNAQWGGYIPGGPPGLHAEFLVDRMPMQVHMQMFPGLVQQSILRHRCTILGNNDDHIVSPVSSPPEAVPFTGQPKDRPDPKDLSTWCGTTLASLGTVAYARVGDKGGNANLGVWVPKPQAWDWLVAFLTEEKMRELLGIEDERIEVHRYFMPHICGLQFILKGYFGISGAGNTKLDTIGKSIGEFLRARVVEIPTVFLN</sequence>
<gene>
    <name evidence="4" type="ORF">M427DRAFT_103970</name>
</gene>
<accession>A0A139A078</accession>
<dbReference type="InterPro" id="IPR056362">
    <property type="entry name" value="AtuA-like_ferredoxin_dom"/>
</dbReference>
<evidence type="ECO:0000259" key="2">
    <source>
        <dbReference type="Pfam" id="PF07287"/>
    </source>
</evidence>
<protein>
    <submittedName>
        <fullName evidence="4">DUF1446-domain-containing protein</fullName>
    </submittedName>
</protein>
<organism evidence="4 5">
    <name type="scientific">Gonapodya prolifera (strain JEL478)</name>
    <name type="common">Monoblepharis prolifera</name>
    <dbReference type="NCBI Taxonomy" id="1344416"/>
    <lineage>
        <taxon>Eukaryota</taxon>
        <taxon>Fungi</taxon>
        <taxon>Fungi incertae sedis</taxon>
        <taxon>Chytridiomycota</taxon>
        <taxon>Chytridiomycota incertae sedis</taxon>
        <taxon>Monoblepharidomycetes</taxon>
        <taxon>Monoblepharidales</taxon>
        <taxon>Gonapodyaceae</taxon>
        <taxon>Gonapodya</taxon>
    </lineage>
</organism>
<dbReference type="EMBL" id="KQ965832">
    <property type="protein sequence ID" value="KXS10187.1"/>
    <property type="molecule type" value="Genomic_DNA"/>
</dbReference>